<dbReference type="InterPro" id="IPR036388">
    <property type="entry name" value="WH-like_DNA-bd_sf"/>
</dbReference>
<evidence type="ECO:0000313" key="2">
    <source>
        <dbReference type="EMBL" id="QBK85400.1"/>
    </source>
</evidence>
<dbReference type="Pfam" id="PF07453">
    <property type="entry name" value="NUMOD1"/>
    <property type="match status" value="2"/>
</dbReference>
<dbReference type="EMBL" id="MK500325">
    <property type="protein sequence ID" value="QBK85400.1"/>
    <property type="molecule type" value="Genomic_DNA"/>
</dbReference>
<dbReference type="Gene3D" id="3.90.75.20">
    <property type="match status" value="2"/>
</dbReference>
<protein>
    <submittedName>
        <fullName evidence="2">HNH endonuclease</fullName>
    </submittedName>
</protein>
<dbReference type="InterPro" id="IPR010902">
    <property type="entry name" value="NUMOD4"/>
</dbReference>
<proteinExistence type="predicted"/>
<organism evidence="2">
    <name type="scientific">Iridovirus LCIVAC01</name>
    <dbReference type="NCBI Taxonomy" id="2506607"/>
    <lineage>
        <taxon>Viruses</taxon>
        <taxon>Varidnaviria</taxon>
        <taxon>Bamfordvirae</taxon>
        <taxon>Nucleocytoviricota</taxon>
        <taxon>Megaviricetes</taxon>
        <taxon>Pimascovirales</taxon>
        <taxon>Pimascovirales incertae sedis</taxon>
        <taxon>Iridoviridae</taxon>
    </lineage>
</organism>
<dbReference type="Pfam" id="PF13392">
    <property type="entry name" value="HNH_3"/>
    <property type="match status" value="2"/>
</dbReference>
<keyword evidence="2" id="KW-0540">Nuclease</keyword>
<dbReference type="SUPFAM" id="SSF54060">
    <property type="entry name" value="His-Me finger endonucleases"/>
    <property type="match status" value="2"/>
</dbReference>
<feature type="domain" description="HNH nuclease" evidence="1">
    <location>
        <begin position="231"/>
        <end position="279"/>
    </location>
</feature>
<dbReference type="Pfam" id="PF07463">
    <property type="entry name" value="NUMOD4"/>
    <property type="match status" value="1"/>
</dbReference>
<dbReference type="InterPro" id="IPR003647">
    <property type="entry name" value="Intron_nuc_1_rpt"/>
</dbReference>
<reference evidence="2" key="1">
    <citation type="journal article" date="2019" name="MBio">
        <title>Virus Genomes from Deep Sea Sediments Expand the Ocean Megavirome and Support Independent Origins of Viral Gigantism.</title>
        <authorList>
            <person name="Backstrom D."/>
            <person name="Yutin N."/>
            <person name="Jorgensen S.L."/>
            <person name="Dharamshi J."/>
            <person name="Homa F."/>
            <person name="Zaremba-Niedwiedzka K."/>
            <person name="Spang A."/>
            <person name="Wolf Y.I."/>
            <person name="Koonin E.V."/>
            <person name="Ettema T.J."/>
        </authorList>
    </citation>
    <scope>NUCLEOTIDE SEQUENCE</scope>
</reference>
<dbReference type="SMART" id="SM00507">
    <property type="entry name" value="HNHc"/>
    <property type="match status" value="2"/>
</dbReference>
<dbReference type="InterPro" id="IPR044925">
    <property type="entry name" value="His-Me_finger_sf"/>
</dbReference>
<dbReference type="Gene3D" id="1.10.10.10">
    <property type="entry name" value="Winged helix-like DNA-binding domain superfamily/Winged helix DNA-binding domain"/>
    <property type="match status" value="2"/>
</dbReference>
<dbReference type="SMART" id="SM00497">
    <property type="entry name" value="IENR1"/>
    <property type="match status" value="2"/>
</dbReference>
<keyword evidence="2" id="KW-0255">Endonuclease</keyword>
<sequence>MFEENKEEKEDWRIISRNDNYEVSNLGRIRNKNTKHIRKSRIHKSGYEEINLQKRTYKVHRLVAEAFIPNPNNFPQVNHKDRNKANNRVTNLEWVTHSMNMKHVVKTGRKQNKRAVRQYDLQYKFIKEFDSIAEAGKAVYCSAQNISGCASGRTNTAGGYIWRYADKLLKIEIEELRKMCKENDILMKELESYKNYIILSDGRVYSKFSKKFLTLTECNGYYRIQLWKDNIPKTVRVHILVATHFCQNPENKRYVNHKDGNKLNNDYTNLEWVTASENTKHSHSLGLDKRVRRVKQYTLESKYLRTFNNCREAAEFLKIKNVKTATCYISGACRGIHNSAYGYKWKYGKILYDHLQQI</sequence>
<gene>
    <name evidence="2" type="ORF">LCIVAC01_02090</name>
</gene>
<dbReference type="InterPro" id="IPR003615">
    <property type="entry name" value="HNH_nuc"/>
</dbReference>
<dbReference type="InterPro" id="IPR010896">
    <property type="entry name" value="NUMOD1"/>
</dbReference>
<keyword evidence="2" id="KW-0378">Hydrolase</keyword>
<feature type="domain" description="HNH nuclease" evidence="1">
    <location>
        <begin position="53"/>
        <end position="101"/>
    </location>
</feature>
<dbReference type="GO" id="GO:0004519">
    <property type="term" value="F:endonuclease activity"/>
    <property type="evidence" value="ECO:0007669"/>
    <property type="project" value="UniProtKB-KW"/>
</dbReference>
<accession>A0A481YQZ3</accession>
<evidence type="ECO:0000259" key="1">
    <source>
        <dbReference type="SMART" id="SM00507"/>
    </source>
</evidence>
<name>A0A481YQZ3_9VIRU</name>
<dbReference type="GO" id="GO:0016788">
    <property type="term" value="F:hydrolase activity, acting on ester bonds"/>
    <property type="evidence" value="ECO:0007669"/>
    <property type="project" value="InterPro"/>
</dbReference>